<dbReference type="RefSeq" id="WP_073825237.1">
    <property type="nucleotide sequence ID" value="NZ_MQVS01000008.1"/>
</dbReference>
<dbReference type="STRING" id="52770.BSZ40_08485"/>
<evidence type="ECO:0000256" key="1">
    <source>
        <dbReference type="SAM" id="Phobius"/>
    </source>
</evidence>
<keyword evidence="1" id="KW-1133">Transmembrane helix</keyword>
<name>A0A1Q5PV13_9ACTO</name>
<protein>
    <recommendedName>
        <fullName evidence="4">NfeD-like C-terminal domain-containing protein</fullName>
    </recommendedName>
</protein>
<sequence length="166" mass="17298">MIFALLIAAGIGLLLLATFIDIGLDFADELLLGLAVTLAIGGAAGGIAWVATEASWSLLAYTLLVVGVGVAVAVLTVPPLLRFARREAIAQPLTSAELLWGRCQVMWWSNGNGSVSLVARDNHVTLPATGPTHLTTGQIVHIVSADDSRDGVTNVTVDIFDQQGTP</sequence>
<evidence type="ECO:0008006" key="4">
    <source>
        <dbReference type="Google" id="ProtNLM"/>
    </source>
</evidence>
<feature type="transmembrane region" description="Helical" evidence="1">
    <location>
        <begin position="31"/>
        <end position="52"/>
    </location>
</feature>
<evidence type="ECO:0000313" key="2">
    <source>
        <dbReference type="EMBL" id="OKL51332.1"/>
    </source>
</evidence>
<keyword evidence="1" id="KW-0472">Membrane</keyword>
<keyword evidence="1" id="KW-0812">Transmembrane</keyword>
<dbReference type="EMBL" id="MQVS01000008">
    <property type="protein sequence ID" value="OKL51332.1"/>
    <property type="molecule type" value="Genomic_DNA"/>
</dbReference>
<keyword evidence="3" id="KW-1185">Reference proteome</keyword>
<accession>A0A1Q5PV13</accession>
<feature type="transmembrane region" description="Helical" evidence="1">
    <location>
        <begin position="6"/>
        <end position="24"/>
    </location>
</feature>
<proteinExistence type="predicted"/>
<feature type="transmembrane region" description="Helical" evidence="1">
    <location>
        <begin position="58"/>
        <end position="81"/>
    </location>
</feature>
<dbReference type="Proteomes" id="UP000185612">
    <property type="component" value="Unassembled WGS sequence"/>
</dbReference>
<dbReference type="InParanoid" id="A0A1Q5PV13"/>
<evidence type="ECO:0000313" key="3">
    <source>
        <dbReference type="Proteomes" id="UP000185612"/>
    </source>
</evidence>
<gene>
    <name evidence="2" type="ORF">BSZ40_08485</name>
</gene>
<comment type="caution">
    <text evidence="2">The sequence shown here is derived from an EMBL/GenBank/DDBJ whole genome shotgun (WGS) entry which is preliminary data.</text>
</comment>
<organism evidence="2 3">
    <name type="scientific">Buchananella hordeovulneris</name>
    <dbReference type="NCBI Taxonomy" id="52770"/>
    <lineage>
        <taxon>Bacteria</taxon>
        <taxon>Bacillati</taxon>
        <taxon>Actinomycetota</taxon>
        <taxon>Actinomycetes</taxon>
        <taxon>Actinomycetales</taxon>
        <taxon>Actinomycetaceae</taxon>
        <taxon>Buchananella</taxon>
    </lineage>
</organism>
<dbReference type="AlphaFoldDB" id="A0A1Q5PV13"/>
<reference evidence="3" key="1">
    <citation type="submission" date="2016-12" db="EMBL/GenBank/DDBJ databases">
        <authorList>
            <person name="Meng X."/>
        </authorList>
    </citation>
    <scope>NUCLEOTIDE SEQUENCE [LARGE SCALE GENOMIC DNA]</scope>
    <source>
        <strain evidence="3">DSM 20732</strain>
    </source>
</reference>